<evidence type="ECO:0000313" key="3">
    <source>
        <dbReference type="EMBL" id="CAH1451060.1"/>
    </source>
</evidence>
<protein>
    <submittedName>
        <fullName evidence="3">Uncharacterized protein</fullName>
    </submittedName>
</protein>
<dbReference type="Gene3D" id="3.60.15.10">
    <property type="entry name" value="Ribonuclease Z/Hydroxyacylglutathione hydrolase-like"/>
    <property type="match status" value="1"/>
</dbReference>
<evidence type="ECO:0000256" key="1">
    <source>
        <dbReference type="ARBA" id="ARBA00004123"/>
    </source>
</evidence>
<organism evidence="3 4">
    <name type="scientific">Lactuca virosa</name>
    <dbReference type="NCBI Taxonomy" id="75947"/>
    <lineage>
        <taxon>Eukaryota</taxon>
        <taxon>Viridiplantae</taxon>
        <taxon>Streptophyta</taxon>
        <taxon>Embryophyta</taxon>
        <taxon>Tracheophyta</taxon>
        <taxon>Spermatophyta</taxon>
        <taxon>Magnoliopsida</taxon>
        <taxon>eudicotyledons</taxon>
        <taxon>Gunneridae</taxon>
        <taxon>Pentapetalae</taxon>
        <taxon>asterids</taxon>
        <taxon>campanulids</taxon>
        <taxon>Asterales</taxon>
        <taxon>Asteraceae</taxon>
        <taxon>Cichorioideae</taxon>
        <taxon>Cichorieae</taxon>
        <taxon>Lactucinae</taxon>
        <taxon>Lactuca</taxon>
    </lineage>
</organism>
<dbReference type="EMBL" id="CAKMRJ010005643">
    <property type="protein sequence ID" value="CAH1451060.1"/>
    <property type="molecule type" value="Genomic_DNA"/>
</dbReference>
<comment type="subcellular location">
    <subcellularLocation>
        <location evidence="1">Nucleus</location>
    </subcellularLocation>
</comment>
<dbReference type="PANTHER" id="PTHR46094">
    <property type="entry name" value="INTEGRATOR COMPLEX SUBUNIT 9"/>
    <property type="match status" value="1"/>
</dbReference>
<sequence length="186" mass="20960">MKLTCLSQSRGYNLPPCHMVNLSGFHILFDCPLDLSAITIFSPVSTSLYEQTFTTPSSKKLLDSNNLIPIEPYYKTIEGVHLWNVSLIDVVLISSPMGMLGLPFLTRSKGFSAKIYATEAATRVSEFMMKDLVAMHMEFKQLYGPQETNFLQLFNWEELEALPSSLKEIVLGKDGTYLGSWMPLYS</sequence>
<dbReference type="InterPro" id="IPR036866">
    <property type="entry name" value="RibonucZ/Hydroxyglut_hydro"/>
</dbReference>
<evidence type="ECO:0000256" key="2">
    <source>
        <dbReference type="ARBA" id="ARBA00023242"/>
    </source>
</evidence>
<dbReference type="InterPro" id="IPR027074">
    <property type="entry name" value="Integrator_9su"/>
</dbReference>
<proteinExistence type="predicted"/>
<dbReference type="GO" id="GO:0032039">
    <property type="term" value="C:integrator complex"/>
    <property type="evidence" value="ECO:0007669"/>
    <property type="project" value="InterPro"/>
</dbReference>
<dbReference type="AlphaFoldDB" id="A0AAU9PLK7"/>
<dbReference type="PANTHER" id="PTHR46094:SF1">
    <property type="entry name" value="INTEGRATOR COMPLEX SUBUNIT 9"/>
    <property type="match status" value="1"/>
</dbReference>
<comment type="caution">
    <text evidence="3">The sequence shown here is derived from an EMBL/GenBank/DDBJ whole genome shotgun (WGS) entry which is preliminary data.</text>
</comment>
<evidence type="ECO:0000313" key="4">
    <source>
        <dbReference type="Proteomes" id="UP001157418"/>
    </source>
</evidence>
<keyword evidence="2" id="KW-0539">Nucleus</keyword>
<dbReference type="GO" id="GO:0034472">
    <property type="term" value="P:snRNA 3'-end processing"/>
    <property type="evidence" value="ECO:0007669"/>
    <property type="project" value="TreeGrafter"/>
</dbReference>
<accession>A0AAU9PLK7</accession>
<name>A0AAU9PLK7_9ASTR</name>
<reference evidence="3 4" key="1">
    <citation type="submission" date="2022-01" db="EMBL/GenBank/DDBJ databases">
        <authorList>
            <person name="Xiong W."/>
            <person name="Schranz E."/>
        </authorList>
    </citation>
    <scope>NUCLEOTIDE SEQUENCE [LARGE SCALE GENOMIC DNA]</scope>
</reference>
<dbReference type="SUPFAM" id="SSF56281">
    <property type="entry name" value="Metallo-hydrolase/oxidoreductase"/>
    <property type="match status" value="1"/>
</dbReference>
<gene>
    <name evidence="3" type="ORF">LVIROSA_LOCUS36440</name>
</gene>
<dbReference type="Proteomes" id="UP001157418">
    <property type="component" value="Unassembled WGS sequence"/>
</dbReference>
<keyword evidence="4" id="KW-1185">Reference proteome</keyword>